<reference evidence="1" key="1">
    <citation type="submission" date="2015-06" db="UniProtKB">
        <authorList>
            <consortium name="EnsemblPlants"/>
        </authorList>
    </citation>
    <scope>IDENTIFICATION</scope>
</reference>
<sequence length="57" mass="5923">MAGMPTTRAPPGLLAVTYAFRHEGGGPSKEYGGSAGHPCRSSREEDSIGVAFKQLST</sequence>
<name>M8CWC5_AEGTA</name>
<dbReference type="EnsemblPlants" id="EMT31982">
    <property type="protein sequence ID" value="EMT31982"/>
    <property type="gene ID" value="F775_24453"/>
</dbReference>
<accession>M8CWC5</accession>
<protein>
    <submittedName>
        <fullName evidence="1">Uncharacterized protein</fullName>
    </submittedName>
</protein>
<proteinExistence type="predicted"/>
<evidence type="ECO:0000313" key="1">
    <source>
        <dbReference type="EnsemblPlants" id="EMT31982"/>
    </source>
</evidence>
<organism evidence="1">
    <name type="scientific">Aegilops tauschii</name>
    <name type="common">Tausch's goatgrass</name>
    <name type="synonym">Aegilops squarrosa</name>
    <dbReference type="NCBI Taxonomy" id="37682"/>
    <lineage>
        <taxon>Eukaryota</taxon>
        <taxon>Viridiplantae</taxon>
        <taxon>Streptophyta</taxon>
        <taxon>Embryophyta</taxon>
        <taxon>Tracheophyta</taxon>
        <taxon>Spermatophyta</taxon>
        <taxon>Magnoliopsida</taxon>
        <taxon>Liliopsida</taxon>
        <taxon>Poales</taxon>
        <taxon>Poaceae</taxon>
        <taxon>BOP clade</taxon>
        <taxon>Pooideae</taxon>
        <taxon>Triticodae</taxon>
        <taxon>Triticeae</taxon>
        <taxon>Triticinae</taxon>
        <taxon>Aegilops</taxon>
    </lineage>
</organism>
<dbReference type="AlphaFoldDB" id="M8CWC5"/>